<dbReference type="GO" id="GO:0016757">
    <property type="term" value="F:glycosyltransferase activity"/>
    <property type="evidence" value="ECO:0007669"/>
    <property type="project" value="TreeGrafter"/>
</dbReference>
<dbReference type="EMBL" id="BHZE01000005">
    <property type="protein sequence ID" value="GCD77269.1"/>
    <property type="molecule type" value="Genomic_DNA"/>
</dbReference>
<dbReference type="PANTHER" id="PTHR46401">
    <property type="entry name" value="GLYCOSYLTRANSFERASE WBBK-RELATED"/>
    <property type="match status" value="1"/>
</dbReference>
<organism evidence="2 3">
    <name type="scientific">Thermaurantimonas aggregans</name>
    <dbReference type="NCBI Taxonomy" id="2173829"/>
    <lineage>
        <taxon>Bacteria</taxon>
        <taxon>Pseudomonadati</taxon>
        <taxon>Bacteroidota</taxon>
        <taxon>Flavobacteriia</taxon>
        <taxon>Flavobacteriales</taxon>
        <taxon>Schleiferiaceae</taxon>
        <taxon>Thermaurantimonas</taxon>
    </lineage>
</organism>
<dbReference type="GO" id="GO:0009103">
    <property type="term" value="P:lipopolysaccharide biosynthetic process"/>
    <property type="evidence" value="ECO:0007669"/>
    <property type="project" value="TreeGrafter"/>
</dbReference>
<evidence type="ECO:0000313" key="3">
    <source>
        <dbReference type="Proteomes" id="UP000286715"/>
    </source>
</evidence>
<keyword evidence="3" id="KW-1185">Reference proteome</keyword>
<evidence type="ECO:0000256" key="1">
    <source>
        <dbReference type="ARBA" id="ARBA00022679"/>
    </source>
</evidence>
<dbReference type="OrthoDB" id="9816564at2"/>
<dbReference type="Gene3D" id="3.40.50.11010">
    <property type="match status" value="1"/>
</dbReference>
<dbReference type="SUPFAM" id="SSF53756">
    <property type="entry name" value="UDP-Glycosyltransferase/glycogen phosphorylase"/>
    <property type="match status" value="1"/>
</dbReference>
<comment type="caution">
    <text evidence="2">The sequence shown here is derived from an EMBL/GenBank/DDBJ whole genome shotgun (WGS) entry which is preliminary data.</text>
</comment>
<dbReference type="Proteomes" id="UP000286715">
    <property type="component" value="Unassembled WGS sequence"/>
</dbReference>
<protein>
    <submittedName>
        <fullName evidence="2">Glycosyl transferase</fullName>
    </submittedName>
</protein>
<name>A0A401XJS6_9FLAO</name>
<keyword evidence="1 2" id="KW-0808">Transferase</keyword>
<proteinExistence type="predicted"/>
<accession>A0A401XJS6</accession>
<gene>
    <name evidence="2" type="primary">rfaG</name>
    <name evidence="2" type="ORF">JCM31826_07510</name>
</gene>
<dbReference type="Pfam" id="PF13692">
    <property type="entry name" value="Glyco_trans_1_4"/>
    <property type="match status" value="1"/>
</dbReference>
<reference evidence="2 3" key="1">
    <citation type="submission" date="2018-11" db="EMBL/GenBank/DDBJ databases">
        <title>Schleiferia aggregans sp. nov., a moderately thermophilic heterotrophic bacterium isolated from microbial mats at a terrestrial hot spring.</title>
        <authorList>
            <person name="Iino T."/>
            <person name="Ohkuma M."/>
            <person name="Haruta S."/>
        </authorList>
    </citation>
    <scope>NUCLEOTIDE SEQUENCE [LARGE SCALE GENOMIC DNA]</scope>
    <source>
        <strain evidence="2 3">LA</strain>
    </source>
</reference>
<dbReference type="AlphaFoldDB" id="A0A401XJS6"/>
<sequence>MSLRLPSQNFVIFGQQPWDTPIGSNCKNIALELSKNFNVLYVNIPLDRFTILRNSPNDRKHIEYRKSVLKGKIKPFENINNRLITFTPRVVLESINWLPDGALFDFFNKINNRRQAKEVQFALKHVGFKDFILFNDSDMFRSFYMKELLNPVFSIYYSRDNLISIDYFKKHGTRIEPLLIAKSDMAAANSIYLKNYCAKYNPNSYYIGQGCELDLFDPEKSYEKPVEMQHIQRPIIGYIGALLKLRLDLALLEKIAKDRPNWQFVFVGPEDEHFKASPLHQMPNVHFLGPRKPEELPRYLYFFDVAINPQEINPMTIGNYPRKIDEYLAMGKPTVATRTEAMEAFDGYVHLATTAEEYLTLIEKALLEKDDNDLKARRIAFAHSHSWENSVNDMLSGIEETLKKKKLK</sequence>
<dbReference type="PANTHER" id="PTHR46401:SF2">
    <property type="entry name" value="GLYCOSYLTRANSFERASE WBBK-RELATED"/>
    <property type="match status" value="1"/>
</dbReference>
<dbReference type="Gene3D" id="3.40.50.2000">
    <property type="entry name" value="Glycogen Phosphorylase B"/>
    <property type="match status" value="1"/>
</dbReference>
<evidence type="ECO:0000313" key="2">
    <source>
        <dbReference type="EMBL" id="GCD77269.1"/>
    </source>
</evidence>
<dbReference type="RefSeq" id="WP_124397329.1">
    <property type="nucleotide sequence ID" value="NZ_BHZE01000005.1"/>
</dbReference>